<sequence>MYGPEADVLDELKSSEDVRAYTERLKAILVSAHQSAKENLKIVQQGQKLLYDRRRKDVQFKEGDHVLMANTSGSALGK</sequence>
<dbReference type="AlphaFoldDB" id="A0A8S2XHR5"/>
<comment type="caution">
    <text evidence="1">The sequence shown here is derived from an EMBL/GenBank/DDBJ whole genome shotgun (WGS) entry which is preliminary data.</text>
</comment>
<evidence type="ECO:0000313" key="2">
    <source>
        <dbReference type="Proteomes" id="UP000681722"/>
    </source>
</evidence>
<evidence type="ECO:0000313" key="1">
    <source>
        <dbReference type="EMBL" id="CAF4501053.1"/>
    </source>
</evidence>
<gene>
    <name evidence="1" type="ORF">SRO942_LOCUS44843</name>
</gene>
<name>A0A8S2XHR5_9BILA</name>
<dbReference type="Proteomes" id="UP000681722">
    <property type="component" value="Unassembled WGS sequence"/>
</dbReference>
<organism evidence="1 2">
    <name type="scientific">Didymodactylos carnosus</name>
    <dbReference type="NCBI Taxonomy" id="1234261"/>
    <lineage>
        <taxon>Eukaryota</taxon>
        <taxon>Metazoa</taxon>
        <taxon>Spiralia</taxon>
        <taxon>Gnathifera</taxon>
        <taxon>Rotifera</taxon>
        <taxon>Eurotatoria</taxon>
        <taxon>Bdelloidea</taxon>
        <taxon>Philodinida</taxon>
        <taxon>Philodinidae</taxon>
        <taxon>Didymodactylos</taxon>
    </lineage>
</organism>
<reference evidence="1" key="1">
    <citation type="submission" date="2021-02" db="EMBL/GenBank/DDBJ databases">
        <authorList>
            <person name="Nowell W R."/>
        </authorList>
    </citation>
    <scope>NUCLEOTIDE SEQUENCE</scope>
</reference>
<proteinExistence type="predicted"/>
<accession>A0A8S2XHR5</accession>
<dbReference type="EMBL" id="CAJOBC010106020">
    <property type="protein sequence ID" value="CAF4501053.1"/>
    <property type="molecule type" value="Genomic_DNA"/>
</dbReference>
<protein>
    <submittedName>
        <fullName evidence="1">Uncharacterized protein</fullName>
    </submittedName>
</protein>
<dbReference type="OrthoDB" id="167591at2759"/>